<dbReference type="Pfam" id="PF14013">
    <property type="entry name" value="MT0933_antitox"/>
    <property type="match status" value="1"/>
</dbReference>
<keyword evidence="3" id="KW-1185">Reference proteome</keyword>
<feature type="region of interest" description="Disordered" evidence="1">
    <location>
        <begin position="58"/>
        <end position="109"/>
    </location>
</feature>
<feature type="compositionally biased region" description="Pro residues" evidence="1">
    <location>
        <begin position="79"/>
        <end position="99"/>
    </location>
</feature>
<feature type="compositionally biased region" description="Low complexity" evidence="1">
    <location>
        <begin position="100"/>
        <end position="109"/>
    </location>
</feature>
<dbReference type="Proteomes" id="UP000279275">
    <property type="component" value="Unassembled WGS sequence"/>
</dbReference>
<protein>
    <submittedName>
        <fullName evidence="2">Antitoxin</fullName>
    </submittedName>
</protein>
<comment type="caution">
    <text evidence="2">The sequence shown here is derived from an EMBL/GenBank/DDBJ whole genome shotgun (WGS) entry which is preliminary data.</text>
</comment>
<gene>
    <name evidence="2" type="ORF">EBN03_25110</name>
</gene>
<proteinExistence type="predicted"/>
<dbReference type="InterPro" id="IPR028037">
    <property type="entry name" value="Antitoxin_Rv0909/MT0933"/>
</dbReference>
<reference evidence="2 3" key="1">
    <citation type="submission" date="2018-10" db="EMBL/GenBank/DDBJ databases">
        <title>Isolation from cow dung.</title>
        <authorList>
            <person name="Ling L."/>
        </authorList>
    </citation>
    <scope>NUCLEOTIDE SEQUENCE [LARGE SCALE GENOMIC DNA]</scope>
    <source>
        <strain evidence="2 3">NEAU-LL90</strain>
    </source>
</reference>
<organism evidence="2 3">
    <name type="scientific">Nocardia stercoris</name>
    <dbReference type="NCBI Taxonomy" id="2483361"/>
    <lineage>
        <taxon>Bacteria</taxon>
        <taxon>Bacillati</taxon>
        <taxon>Actinomycetota</taxon>
        <taxon>Actinomycetes</taxon>
        <taxon>Mycobacteriales</taxon>
        <taxon>Nocardiaceae</taxon>
        <taxon>Nocardia</taxon>
    </lineage>
</organism>
<evidence type="ECO:0000313" key="2">
    <source>
        <dbReference type="EMBL" id="RMI29680.1"/>
    </source>
</evidence>
<dbReference type="OrthoDB" id="4843846at2"/>
<dbReference type="EMBL" id="RFFH01000013">
    <property type="protein sequence ID" value="RMI29680.1"/>
    <property type="molecule type" value="Genomic_DNA"/>
</dbReference>
<accession>A0A3M2KZ13</accession>
<feature type="compositionally biased region" description="Low complexity" evidence="1">
    <location>
        <begin position="58"/>
        <end position="78"/>
    </location>
</feature>
<name>A0A3M2KZ13_9NOCA</name>
<evidence type="ECO:0000256" key="1">
    <source>
        <dbReference type="SAM" id="MobiDB-lite"/>
    </source>
</evidence>
<evidence type="ECO:0000313" key="3">
    <source>
        <dbReference type="Proteomes" id="UP000279275"/>
    </source>
</evidence>
<dbReference type="AlphaFoldDB" id="A0A3M2KZ13"/>
<sequence length="109" mass="11054">MSLMDTLKGLLDKGKETVEGNADKIHDAVDKAGSFIDEKTGGRYGEQIKKGTDAVKSAIPEPHAAAASAPEPAPSASEPTPPTPEPAPPAPTPAPPAPEPAAEQTPPAE</sequence>